<dbReference type="GeneID" id="66053979"/>
<gene>
    <name evidence="1" type="ORF">CHLRE_07g319330v5</name>
</gene>
<dbReference type="AlphaFoldDB" id="A0A2K3DIY2"/>
<protein>
    <recommendedName>
        <fullName evidence="3">Pherophorin domain-containing protein</fullName>
    </recommendedName>
</protein>
<dbReference type="RefSeq" id="XP_042922515.1">
    <property type="nucleotide sequence ID" value="XM_043063947.1"/>
</dbReference>
<evidence type="ECO:0008006" key="3">
    <source>
        <dbReference type="Google" id="ProtNLM"/>
    </source>
</evidence>
<dbReference type="KEGG" id="cre:CHLRE_07g319330v5"/>
<dbReference type="EMBL" id="CM008968">
    <property type="protein sequence ID" value="PNW80485.1"/>
    <property type="molecule type" value="Genomic_DNA"/>
</dbReference>
<dbReference type="Gramene" id="PNW80485">
    <property type="protein sequence ID" value="PNW80485"/>
    <property type="gene ID" value="CHLRE_07g319330v5"/>
</dbReference>
<proteinExistence type="predicted"/>
<name>A0A2K3DIY2_CHLRE</name>
<reference evidence="1 2" key="1">
    <citation type="journal article" date="2007" name="Science">
        <title>The Chlamydomonas genome reveals the evolution of key animal and plant functions.</title>
        <authorList>
            <person name="Merchant S.S."/>
            <person name="Prochnik S.E."/>
            <person name="Vallon O."/>
            <person name="Harris E.H."/>
            <person name="Karpowicz S.J."/>
            <person name="Witman G.B."/>
            <person name="Terry A."/>
            <person name="Salamov A."/>
            <person name="Fritz-Laylin L.K."/>
            <person name="Marechal-Drouard L."/>
            <person name="Marshall W.F."/>
            <person name="Qu L.H."/>
            <person name="Nelson D.R."/>
            <person name="Sanderfoot A.A."/>
            <person name="Spalding M.H."/>
            <person name="Kapitonov V.V."/>
            <person name="Ren Q."/>
            <person name="Ferris P."/>
            <person name="Lindquist E."/>
            <person name="Shapiro H."/>
            <person name="Lucas S.M."/>
            <person name="Grimwood J."/>
            <person name="Schmutz J."/>
            <person name="Cardol P."/>
            <person name="Cerutti H."/>
            <person name="Chanfreau G."/>
            <person name="Chen C.L."/>
            <person name="Cognat V."/>
            <person name="Croft M.T."/>
            <person name="Dent R."/>
            <person name="Dutcher S."/>
            <person name="Fernandez E."/>
            <person name="Fukuzawa H."/>
            <person name="Gonzalez-Ballester D."/>
            <person name="Gonzalez-Halphen D."/>
            <person name="Hallmann A."/>
            <person name="Hanikenne M."/>
            <person name="Hippler M."/>
            <person name="Inwood W."/>
            <person name="Jabbari K."/>
            <person name="Kalanon M."/>
            <person name="Kuras R."/>
            <person name="Lefebvre P.A."/>
            <person name="Lemaire S.D."/>
            <person name="Lobanov A.V."/>
            <person name="Lohr M."/>
            <person name="Manuell A."/>
            <person name="Meier I."/>
            <person name="Mets L."/>
            <person name="Mittag M."/>
            <person name="Mittelmeier T."/>
            <person name="Moroney J.V."/>
            <person name="Moseley J."/>
            <person name="Napoli C."/>
            <person name="Nedelcu A.M."/>
            <person name="Niyogi K."/>
            <person name="Novoselov S.V."/>
            <person name="Paulsen I.T."/>
            <person name="Pazour G."/>
            <person name="Purton S."/>
            <person name="Ral J.P."/>
            <person name="Riano-Pachon D.M."/>
            <person name="Riekhof W."/>
            <person name="Rymarquis L."/>
            <person name="Schroda M."/>
            <person name="Stern D."/>
            <person name="Umen J."/>
            <person name="Willows R."/>
            <person name="Wilson N."/>
            <person name="Zimmer S.L."/>
            <person name="Allmer J."/>
            <person name="Balk J."/>
            <person name="Bisova K."/>
            <person name="Chen C.J."/>
            <person name="Elias M."/>
            <person name="Gendler K."/>
            <person name="Hauser C."/>
            <person name="Lamb M.R."/>
            <person name="Ledford H."/>
            <person name="Long J.C."/>
            <person name="Minagawa J."/>
            <person name="Page M.D."/>
            <person name="Pan J."/>
            <person name="Pootakham W."/>
            <person name="Roje S."/>
            <person name="Rose A."/>
            <person name="Stahlberg E."/>
            <person name="Terauchi A.M."/>
            <person name="Yang P."/>
            <person name="Ball S."/>
            <person name="Bowler C."/>
            <person name="Dieckmann C.L."/>
            <person name="Gladyshev V.N."/>
            <person name="Green P."/>
            <person name="Jorgensen R."/>
            <person name="Mayfield S."/>
            <person name="Mueller-Roeber B."/>
            <person name="Rajamani S."/>
            <person name="Sayre R.T."/>
            <person name="Brokstein P."/>
            <person name="Dubchak I."/>
            <person name="Goodstein D."/>
            <person name="Hornick L."/>
            <person name="Huang Y.W."/>
            <person name="Jhaveri J."/>
            <person name="Luo Y."/>
            <person name="Martinez D."/>
            <person name="Ngau W.C."/>
            <person name="Otillar B."/>
            <person name="Poliakov A."/>
            <person name="Porter A."/>
            <person name="Szajkowski L."/>
            <person name="Werner G."/>
            <person name="Zhou K."/>
            <person name="Grigoriev I.V."/>
            <person name="Rokhsar D.S."/>
            <person name="Grossman A.R."/>
        </authorList>
    </citation>
    <scope>NUCLEOTIDE SEQUENCE [LARGE SCALE GENOMIC DNA]</scope>
    <source>
        <strain evidence="2">CC-503</strain>
    </source>
</reference>
<dbReference type="OrthoDB" id="541494at2759"/>
<sequence length="199" mass="21136">MDTGPFPCRVFYTYTQFLPPPGRGCRYQVTLSARLLLGGGRPAGGRITGLALRLAAGANTELRFPSAKAIYRSLTVWMGAAAKRPADMTRAFDNNMVTNTRSLVHLARPFTLEAGAFKTGASSWFWIAFSSGGYTYTGGDLVVEIVLSDVVGGAPKPVPFDAYPSGPDAAAAYAPNYKATSATGPANRDVLAMLLPYTN</sequence>
<accession>A0A2K3DIY2</accession>
<dbReference type="InParanoid" id="A0A2K3DIY2"/>
<evidence type="ECO:0000313" key="2">
    <source>
        <dbReference type="Proteomes" id="UP000006906"/>
    </source>
</evidence>
<evidence type="ECO:0000313" key="1">
    <source>
        <dbReference type="EMBL" id="PNW80485.1"/>
    </source>
</evidence>
<dbReference type="Proteomes" id="UP000006906">
    <property type="component" value="Chromosome 7"/>
</dbReference>
<organism evidence="1 2">
    <name type="scientific">Chlamydomonas reinhardtii</name>
    <name type="common">Chlamydomonas smithii</name>
    <dbReference type="NCBI Taxonomy" id="3055"/>
    <lineage>
        <taxon>Eukaryota</taxon>
        <taxon>Viridiplantae</taxon>
        <taxon>Chlorophyta</taxon>
        <taxon>core chlorophytes</taxon>
        <taxon>Chlorophyceae</taxon>
        <taxon>CS clade</taxon>
        <taxon>Chlamydomonadales</taxon>
        <taxon>Chlamydomonadaceae</taxon>
        <taxon>Chlamydomonas</taxon>
    </lineage>
</organism>
<keyword evidence="2" id="KW-1185">Reference proteome</keyword>